<organism evidence="8 9">
    <name type="scientific">Granulibacter bethesdensis</name>
    <dbReference type="NCBI Taxonomy" id="364410"/>
    <lineage>
        <taxon>Bacteria</taxon>
        <taxon>Pseudomonadati</taxon>
        <taxon>Pseudomonadota</taxon>
        <taxon>Alphaproteobacteria</taxon>
        <taxon>Acetobacterales</taxon>
        <taxon>Acetobacteraceae</taxon>
        <taxon>Granulibacter</taxon>
    </lineage>
</organism>
<evidence type="ECO:0000256" key="2">
    <source>
        <dbReference type="ARBA" id="ARBA00005791"/>
    </source>
</evidence>
<keyword evidence="6" id="KW-0676">Redox-active center</keyword>
<dbReference type="InterPro" id="IPR013766">
    <property type="entry name" value="Thioredoxin_domain"/>
</dbReference>
<feature type="domain" description="Thioredoxin" evidence="7">
    <location>
        <begin position="32"/>
        <end position="188"/>
    </location>
</feature>
<dbReference type="Proteomes" id="UP000019438">
    <property type="component" value="Chromosome"/>
</dbReference>
<dbReference type="AlphaFoldDB" id="A0AAN0RF17"/>
<proteinExistence type="inferred from homology"/>
<keyword evidence="4" id="KW-0560">Oxidoreductase</keyword>
<evidence type="ECO:0000259" key="7">
    <source>
        <dbReference type="PROSITE" id="PS51352"/>
    </source>
</evidence>
<dbReference type="EMBL" id="CP003181">
    <property type="protein sequence ID" value="AHJ63743.1"/>
    <property type="molecule type" value="Genomic_DNA"/>
</dbReference>
<comment type="similarity">
    <text evidence="2">Belongs to the thioredoxin family. DsbA subfamily.</text>
</comment>
<dbReference type="KEGG" id="gbc:GbCGDNIH3_1863"/>
<dbReference type="InterPro" id="IPR017937">
    <property type="entry name" value="Thioredoxin_CS"/>
</dbReference>
<evidence type="ECO:0000256" key="1">
    <source>
        <dbReference type="ARBA" id="ARBA00003565"/>
    </source>
</evidence>
<dbReference type="PROSITE" id="PS51352">
    <property type="entry name" value="THIOREDOXIN_2"/>
    <property type="match status" value="1"/>
</dbReference>
<accession>A0AAN0RF17</accession>
<comment type="function">
    <text evidence="1">May be required for disulfide bond formation in some proteins.</text>
</comment>
<sequence length="225" mass="24772">MAAKPRYWVKKILTRNTMSITRRSFCTAALFSLPLIQAARAEAPATSGGDLSSFLSERSIGKADAKVTVMEFFSLTCTHCAAFSQNTLPELIKKQIDTGHLRIVFRDFPLDQVALSAAMVARALPPERYEPFISALFASQDRWAFNRDGNVTESLAQMALLAGLSRAKFDAVINNEALKRAMLERQQQESIKYNINSTPTFALTNGKTQSGALSYSDFVSFAGLS</sequence>
<dbReference type="PANTHER" id="PTHR13887">
    <property type="entry name" value="GLUTATHIONE S-TRANSFERASE KAPPA"/>
    <property type="match status" value="1"/>
</dbReference>
<dbReference type="InterPro" id="IPR036249">
    <property type="entry name" value="Thioredoxin-like_sf"/>
</dbReference>
<keyword evidence="5" id="KW-1015">Disulfide bond</keyword>
<reference evidence="9" key="1">
    <citation type="submission" date="2012-06" db="EMBL/GenBank/DDBJ databases">
        <title>Genome analysis of multiple Granulibacter bethesdensis isolates demonstrates substantial genome diversity.</title>
        <authorList>
            <person name="Greenberg D.E."/>
            <person name="Porcella S.F."/>
            <person name="Zarember K."/>
            <person name="Zelazny A.M."/>
            <person name="Bruno D."/>
            <person name="Martens C."/>
            <person name="Barbian K.D."/>
            <person name="Jaske E."/>
            <person name="Holland S.M."/>
        </authorList>
    </citation>
    <scope>NUCLEOTIDE SEQUENCE [LARGE SCALE GENOMIC DNA]</scope>
    <source>
        <strain evidence="9">CGDNIH3</strain>
    </source>
</reference>
<evidence type="ECO:0000313" key="9">
    <source>
        <dbReference type="Proteomes" id="UP000019438"/>
    </source>
</evidence>
<evidence type="ECO:0000313" key="8">
    <source>
        <dbReference type="EMBL" id="AHJ63743.1"/>
    </source>
</evidence>
<dbReference type="PROSITE" id="PS00194">
    <property type="entry name" value="THIOREDOXIN_1"/>
    <property type="match status" value="1"/>
</dbReference>
<gene>
    <name evidence="8" type="ORF">GbCGDNIH3_1863</name>
</gene>
<evidence type="ECO:0000256" key="4">
    <source>
        <dbReference type="ARBA" id="ARBA00023002"/>
    </source>
</evidence>
<dbReference type="SUPFAM" id="SSF52833">
    <property type="entry name" value="Thioredoxin-like"/>
    <property type="match status" value="1"/>
</dbReference>
<evidence type="ECO:0000256" key="3">
    <source>
        <dbReference type="ARBA" id="ARBA00022729"/>
    </source>
</evidence>
<dbReference type="PANTHER" id="PTHR13887:SF14">
    <property type="entry name" value="DISULFIDE BOND FORMATION PROTEIN D"/>
    <property type="match status" value="1"/>
</dbReference>
<dbReference type="GO" id="GO:0015036">
    <property type="term" value="F:disulfide oxidoreductase activity"/>
    <property type="evidence" value="ECO:0007669"/>
    <property type="project" value="UniProtKB-ARBA"/>
</dbReference>
<dbReference type="Gene3D" id="3.40.30.10">
    <property type="entry name" value="Glutaredoxin"/>
    <property type="match status" value="1"/>
</dbReference>
<evidence type="ECO:0000256" key="6">
    <source>
        <dbReference type="ARBA" id="ARBA00023284"/>
    </source>
</evidence>
<keyword evidence="3" id="KW-0732">Signal</keyword>
<evidence type="ECO:0000256" key="5">
    <source>
        <dbReference type="ARBA" id="ARBA00023157"/>
    </source>
</evidence>
<dbReference type="Pfam" id="PF13462">
    <property type="entry name" value="Thioredoxin_4"/>
    <property type="match status" value="1"/>
</dbReference>
<name>A0AAN0RF17_9PROT</name>
<protein>
    <submittedName>
        <fullName evidence="8">Thiol:disulfide interchange protein dsbA</fullName>
    </submittedName>
</protein>
<dbReference type="InterPro" id="IPR012336">
    <property type="entry name" value="Thioredoxin-like_fold"/>
</dbReference>